<feature type="domain" description="ABC transporter" evidence="5">
    <location>
        <begin position="6"/>
        <end position="250"/>
    </location>
</feature>
<accession>A0A9D2L5Z2</accession>
<name>A0A9D2L5Z2_9FIRM</name>
<dbReference type="InterPro" id="IPR013563">
    <property type="entry name" value="Oligopep_ABC_C"/>
</dbReference>
<proteinExistence type="inferred from homology"/>
<dbReference type="CDD" id="cd03257">
    <property type="entry name" value="ABC_NikE_OppD_transporters"/>
    <property type="match status" value="1"/>
</dbReference>
<comment type="caution">
    <text evidence="6">The sequence shown here is derived from an EMBL/GenBank/DDBJ whole genome shotgun (WGS) entry which is preliminary data.</text>
</comment>
<dbReference type="EMBL" id="DWYS01000027">
    <property type="protein sequence ID" value="HJB06642.1"/>
    <property type="molecule type" value="Genomic_DNA"/>
</dbReference>
<evidence type="ECO:0000313" key="6">
    <source>
        <dbReference type="EMBL" id="HJB06642.1"/>
    </source>
</evidence>
<dbReference type="Pfam" id="PF08352">
    <property type="entry name" value="oligo_HPY"/>
    <property type="match status" value="1"/>
</dbReference>
<organism evidence="6 7">
    <name type="scientific">Candidatus Enterocloster faecavium</name>
    <dbReference type="NCBI Taxonomy" id="2838560"/>
    <lineage>
        <taxon>Bacteria</taxon>
        <taxon>Bacillati</taxon>
        <taxon>Bacillota</taxon>
        <taxon>Clostridia</taxon>
        <taxon>Lachnospirales</taxon>
        <taxon>Lachnospiraceae</taxon>
        <taxon>Enterocloster</taxon>
    </lineage>
</organism>
<evidence type="ECO:0000313" key="7">
    <source>
        <dbReference type="Proteomes" id="UP000886804"/>
    </source>
</evidence>
<dbReference type="InterPro" id="IPR050319">
    <property type="entry name" value="ABC_transp_ATP-bind"/>
</dbReference>
<evidence type="ECO:0000256" key="3">
    <source>
        <dbReference type="ARBA" id="ARBA00022741"/>
    </source>
</evidence>
<dbReference type="Proteomes" id="UP000886804">
    <property type="component" value="Unassembled WGS sequence"/>
</dbReference>
<dbReference type="GO" id="GO:0016887">
    <property type="term" value="F:ATP hydrolysis activity"/>
    <property type="evidence" value="ECO:0007669"/>
    <property type="project" value="InterPro"/>
</dbReference>
<protein>
    <submittedName>
        <fullName evidence="6">ATP-binding cassette domain-containing protein</fullName>
    </submittedName>
</protein>
<reference evidence="6" key="1">
    <citation type="journal article" date="2021" name="PeerJ">
        <title>Extensive microbial diversity within the chicken gut microbiome revealed by metagenomics and culture.</title>
        <authorList>
            <person name="Gilroy R."/>
            <person name="Ravi A."/>
            <person name="Getino M."/>
            <person name="Pursley I."/>
            <person name="Horton D.L."/>
            <person name="Alikhan N.F."/>
            <person name="Baker D."/>
            <person name="Gharbi K."/>
            <person name="Hall N."/>
            <person name="Watson M."/>
            <person name="Adriaenssens E.M."/>
            <person name="Foster-Nyarko E."/>
            <person name="Jarju S."/>
            <person name="Secka A."/>
            <person name="Antonio M."/>
            <person name="Oren A."/>
            <person name="Chaudhuri R.R."/>
            <person name="La Ragione R."/>
            <person name="Hildebrand F."/>
            <person name="Pallen M.J."/>
        </authorList>
    </citation>
    <scope>NUCLEOTIDE SEQUENCE</scope>
    <source>
        <strain evidence="6">CHK188-4685</strain>
    </source>
</reference>
<keyword evidence="3" id="KW-0547">Nucleotide-binding</keyword>
<dbReference type="SUPFAM" id="SSF52540">
    <property type="entry name" value="P-loop containing nucleoside triphosphate hydrolases"/>
    <property type="match status" value="1"/>
</dbReference>
<dbReference type="GO" id="GO:0055085">
    <property type="term" value="P:transmembrane transport"/>
    <property type="evidence" value="ECO:0007669"/>
    <property type="project" value="UniProtKB-ARBA"/>
</dbReference>
<dbReference type="NCBIfam" id="TIGR01727">
    <property type="entry name" value="oligo_HPY"/>
    <property type="match status" value="1"/>
</dbReference>
<evidence type="ECO:0000256" key="4">
    <source>
        <dbReference type="ARBA" id="ARBA00022840"/>
    </source>
</evidence>
<dbReference type="GO" id="GO:0015833">
    <property type="term" value="P:peptide transport"/>
    <property type="evidence" value="ECO:0007669"/>
    <property type="project" value="InterPro"/>
</dbReference>
<dbReference type="GO" id="GO:0005524">
    <property type="term" value="F:ATP binding"/>
    <property type="evidence" value="ECO:0007669"/>
    <property type="project" value="UniProtKB-KW"/>
</dbReference>
<dbReference type="InterPro" id="IPR003593">
    <property type="entry name" value="AAA+_ATPase"/>
</dbReference>
<evidence type="ECO:0000256" key="1">
    <source>
        <dbReference type="ARBA" id="ARBA00005417"/>
    </source>
</evidence>
<dbReference type="Gene3D" id="3.40.50.300">
    <property type="entry name" value="P-loop containing nucleotide triphosphate hydrolases"/>
    <property type="match status" value="1"/>
</dbReference>
<dbReference type="PANTHER" id="PTHR43776:SF8">
    <property type="entry name" value="ABC TRANSPORTER, ATP-BINDING PROTEIN"/>
    <property type="match status" value="1"/>
</dbReference>
<gene>
    <name evidence="6" type="ORF">H9716_02115</name>
</gene>
<dbReference type="Pfam" id="PF00005">
    <property type="entry name" value="ABC_tran"/>
    <property type="match status" value="1"/>
</dbReference>
<dbReference type="InterPro" id="IPR003439">
    <property type="entry name" value="ABC_transporter-like_ATP-bd"/>
</dbReference>
<dbReference type="PROSITE" id="PS50893">
    <property type="entry name" value="ABC_TRANSPORTER_2"/>
    <property type="match status" value="1"/>
</dbReference>
<comment type="similarity">
    <text evidence="1">Belongs to the ABC transporter superfamily.</text>
</comment>
<dbReference type="FunFam" id="3.40.50.300:FF:000016">
    <property type="entry name" value="Oligopeptide ABC transporter ATP-binding component"/>
    <property type="match status" value="1"/>
</dbReference>
<dbReference type="InterPro" id="IPR027417">
    <property type="entry name" value="P-loop_NTPase"/>
</dbReference>
<keyword evidence="2" id="KW-0813">Transport</keyword>
<sequence>MGTPLIKTVDLVKYFSTKRGPLHAVDHVNLSIEKGQTLGVVGESGCGKSTLGRTILRLIEPTSGQVLYNGEDIVKYSAKQMKEMRKKMQIIFQDPFTSLNPRMSVSEIIAEPMITTKYCTDKKERLDRVFRLMETVGLAERFINSYPHELDGGRRQRIGIARALSVAPEFIVCDEPVSALDVSIQAQILNLMMDLQDNMGLTYMFVTHNLSVIKHISSNIAVMYLGQCVELAPTQELFDHPEHPYTQALLNAIPIASLKYRKKLEIIKGEVTSPINPKPGCRFADRCPYATAKCREDGLKLQEISKGHFVACRLHEK</sequence>
<evidence type="ECO:0000256" key="2">
    <source>
        <dbReference type="ARBA" id="ARBA00022448"/>
    </source>
</evidence>
<dbReference type="AlphaFoldDB" id="A0A9D2L5Z2"/>
<dbReference type="SMART" id="SM00382">
    <property type="entry name" value="AAA"/>
    <property type="match status" value="1"/>
</dbReference>
<reference evidence="6" key="2">
    <citation type="submission" date="2021-04" db="EMBL/GenBank/DDBJ databases">
        <authorList>
            <person name="Gilroy R."/>
        </authorList>
    </citation>
    <scope>NUCLEOTIDE SEQUENCE</scope>
    <source>
        <strain evidence="6">CHK188-4685</strain>
    </source>
</reference>
<evidence type="ECO:0000259" key="5">
    <source>
        <dbReference type="PROSITE" id="PS50893"/>
    </source>
</evidence>
<dbReference type="PANTHER" id="PTHR43776">
    <property type="entry name" value="TRANSPORT ATP-BINDING PROTEIN"/>
    <property type="match status" value="1"/>
</dbReference>
<keyword evidence="4 6" id="KW-0067">ATP-binding</keyword>